<dbReference type="Proteomes" id="UP000021108">
    <property type="component" value="Unassembled WGS sequence"/>
</dbReference>
<protein>
    <submittedName>
        <fullName evidence="1">Uncharacterized protein</fullName>
    </submittedName>
</protein>
<accession>A0A009QFE3</accession>
<sequence length="116" mass="13601">MSVDVVTKEMTERFQREVRRCSYPAKRLSREIGAHENTIGNYLRDHVPYQWVYLQQMHKKGLDIHYILLGADPDHQGLTLEESVMLKAYRQLPEHAQRSLMSLIEGYATDLQQLQS</sequence>
<evidence type="ECO:0000313" key="2">
    <source>
        <dbReference type="Proteomes" id="UP000021108"/>
    </source>
</evidence>
<evidence type="ECO:0000313" key="1">
    <source>
        <dbReference type="EMBL" id="EXC09089.1"/>
    </source>
</evidence>
<reference evidence="1 2" key="1">
    <citation type="submission" date="2014-02" db="EMBL/GenBank/DDBJ databases">
        <title>Comparative genomics and transcriptomics to identify genetic mechanisms underlying the emergence of carbapenem resistant Acinetobacter baumannii (CRAb).</title>
        <authorList>
            <person name="Harris A.D."/>
            <person name="Johnson K.J."/>
            <person name="George J."/>
            <person name="Shefchek K."/>
            <person name="Daugherty S.C."/>
            <person name="Parankush S."/>
            <person name="Sadzewicz L."/>
            <person name="Tallon L."/>
            <person name="Sengamalay N."/>
            <person name="Hazen T.H."/>
            <person name="Rasko D.A."/>
        </authorList>
    </citation>
    <scope>NUCLEOTIDE SEQUENCE [LARGE SCALE GENOMIC DNA]</scope>
    <source>
        <strain evidence="1 2">625974</strain>
    </source>
</reference>
<dbReference type="RefSeq" id="WP_004738288.1">
    <property type="nucleotide sequence ID" value="NZ_JEXD01000004.1"/>
</dbReference>
<organism evidence="1 2">
    <name type="scientific">Acinetobacter baumannii 625974</name>
    <dbReference type="NCBI Taxonomy" id="1310607"/>
    <lineage>
        <taxon>Bacteria</taxon>
        <taxon>Pseudomonadati</taxon>
        <taxon>Pseudomonadota</taxon>
        <taxon>Gammaproteobacteria</taxon>
        <taxon>Moraxellales</taxon>
        <taxon>Moraxellaceae</taxon>
        <taxon>Acinetobacter</taxon>
        <taxon>Acinetobacter calcoaceticus/baumannii complex</taxon>
    </lineage>
</organism>
<comment type="caution">
    <text evidence="1">The sequence shown here is derived from an EMBL/GenBank/DDBJ whole genome shotgun (WGS) entry which is preliminary data.</text>
</comment>
<dbReference type="EMBL" id="JEXD01000004">
    <property type="protein sequence ID" value="EXC09089.1"/>
    <property type="molecule type" value="Genomic_DNA"/>
</dbReference>
<name>A0A009QFE3_ACIBA</name>
<dbReference type="PATRIC" id="fig|1310607.3.peg.839"/>
<dbReference type="AlphaFoldDB" id="A0A009QFE3"/>
<gene>
    <name evidence="1" type="ORF">J506_0869</name>
</gene>
<proteinExistence type="predicted"/>